<feature type="domain" description="Reverse transcriptase N-terminal" evidence="1">
    <location>
        <begin position="11"/>
        <end position="93"/>
    </location>
</feature>
<keyword evidence="2" id="KW-0695">RNA-directed DNA polymerase</keyword>
<dbReference type="InterPro" id="IPR025960">
    <property type="entry name" value="RVT_N"/>
</dbReference>
<dbReference type="PANTHER" id="PTHR34047:SF10">
    <property type="entry name" value="GROUP II INTRON-ASSOCIATED OPEN READING FRAME"/>
    <property type="match status" value="1"/>
</dbReference>
<dbReference type="STRING" id="112901.SAMN04488500_1078"/>
<evidence type="ECO:0000259" key="1">
    <source>
        <dbReference type="Pfam" id="PF13655"/>
    </source>
</evidence>
<gene>
    <name evidence="2" type="ORF">SAMN04488500_1078</name>
</gene>
<protein>
    <submittedName>
        <fullName evidence="2">N-terminal domain of reverse transcriptase</fullName>
    </submittedName>
</protein>
<dbReference type="GO" id="GO:0003964">
    <property type="term" value="F:RNA-directed DNA polymerase activity"/>
    <property type="evidence" value="ECO:0007669"/>
    <property type="project" value="UniProtKB-KW"/>
</dbReference>
<dbReference type="RefSeq" id="WP_217805919.1">
    <property type="nucleotide sequence ID" value="NZ_CP155572.1"/>
</dbReference>
<dbReference type="EMBL" id="FWXI01000007">
    <property type="protein sequence ID" value="SMC69834.1"/>
    <property type="molecule type" value="Genomic_DNA"/>
</dbReference>
<proteinExistence type="predicted"/>
<dbReference type="InterPro" id="IPR051083">
    <property type="entry name" value="GrpII_Intron_Splice-Mob/Def"/>
</dbReference>
<dbReference type="PANTHER" id="PTHR34047">
    <property type="entry name" value="NUCLEAR INTRON MATURASE 1, MITOCHONDRIAL-RELATED"/>
    <property type="match status" value="1"/>
</dbReference>
<sequence>MSTASKPMYEWKTIPWKKVERAVFKLQKRIYQASERGDGNTVHKLQRLLMKSWYSRLLATRRVTQDNQGKKTPGIDGVVVLTPKERIKLAESLEFNQSLNLSGGYIYQNRDKPRSARYGYQ</sequence>
<keyword evidence="3" id="KW-1185">Reference proteome</keyword>
<reference evidence="2 3" key="1">
    <citation type="submission" date="2017-04" db="EMBL/GenBank/DDBJ databases">
        <authorList>
            <person name="Afonso C.L."/>
            <person name="Miller P.J."/>
            <person name="Scott M.A."/>
            <person name="Spackman E."/>
            <person name="Goraichik I."/>
            <person name="Dimitrov K.M."/>
            <person name="Suarez D.L."/>
            <person name="Swayne D.E."/>
        </authorList>
    </citation>
    <scope>NUCLEOTIDE SEQUENCE [LARGE SCALE GENOMIC DNA]</scope>
    <source>
        <strain evidence="2 3">DSM 5090</strain>
    </source>
</reference>
<evidence type="ECO:0000313" key="3">
    <source>
        <dbReference type="Proteomes" id="UP000192738"/>
    </source>
</evidence>
<keyword evidence="2" id="KW-0548">Nucleotidyltransferase</keyword>
<dbReference type="Pfam" id="PF13655">
    <property type="entry name" value="RVT_N"/>
    <property type="match status" value="1"/>
</dbReference>
<accession>A0A1W2BAF4</accession>
<evidence type="ECO:0000313" key="2">
    <source>
        <dbReference type="EMBL" id="SMC69834.1"/>
    </source>
</evidence>
<keyword evidence="2" id="KW-0808">Transferase</keyword>
<dbReference type="Proteomes" id="UP000192738">
    <property type="component" value="Unassembled WGS sequence"/>
</dbReference>
<dbReference type="AlphaFoldDB" id="A0A1W2BAF4"/>
<organism evidence="2 3">
    <name type="scientific">Sporomusa malonica</name>
    <dbReference type="NCBI Taxonomy" id="112901"/>
    <lineage>
        <taxon>Bacteria</taxon>
        <taxon>Bacillati</taxon>
        <taxon>Bacillota</taxon>
        <taxon>Negativicutes</taxon>
        <taxon>Selenomonadales</taxon>
        <taxon>Sporomusaceae</taxon>
        <taxon>Sporomusa</taxon>
    </lineage>
</organism>
<name>A0A1W2BAF4_9FIRM</name>